<dbReference type="Proteomes" id="UP001157502">
    <property type="component" value="Chromosome 16"/>
</dbReference>
<accession>A0ACC2G729</accession>
<keyword evidence="2" id="KW-1185">Reference proteome</keyword>
<gene>
    <name evidence="1" type="ORF">DPEC_G00193820</name>
</gene>
<reference evidence="1" key="1">
    <citation type="submission" date="2021-05" db="EMBL/GenBank/DDBJ databases">
        <authorList>
            <person name="Pan Q."/>
            <person name="Jouanno E."/>
            <person name="Zahm M."/>
            <person name="Klopp C."/>
            <person name="Cabau C."/>
            <person name="Louis A."/>
            <person name="Berthelot C."/>
            <person name="Parey E."/>
            <person name="Roest Crollius H."/>
            <person name="Montfort J."/>
            <person name="Robinson-Rechavi M."/>
            <person name="Bouchez O."/>
            <person name="Lampietro C."/>
            <person name="Lopez Roques C."/>
            <person name="Donnadieu C."/>
            <person name="Postlethwait J."/>
            <person name="Bobe J."/>
            <person name="Dillon D."/>
            <person name="Chandos A."/>
            <person name="von Hippel F."/>
            <person name="Guiguen Y."/>
        </authorList>
    </citation>
    <scope>NUCLEOTIDE SEQUENCE</scope>
    <source>
        <strain evidence="1">YG-Jan2019</strain>
    </source>
</reference>
<proteinExistence type="predicted"/>
<name>A0ACC2G729_DALPE</name>
<comment type="caution">
    <text evidence="1">The sequence shown here is derived from an EMBL/GenBank/DDBJ whole genome shotgun (WGS) entry which is preliminary data.</text>
</comment>
<protein>
    <submittedName>
        <fullName evidence="1">Uncharacterized protein</fullName>
    </submittedName>
</protein>
<sequence>MEEASRQTDDPGVSPHGCQLASRRRPKIRQALFKQDPPCSAPCLSPKCGHDVLWIWRVCRCLSGLLMRAATRATCPTTRRSLRSALLWTMGPEEKLSSWEGLGSNLSLGFSSSGTLPAKDGQV</sequence>
<dbReference type="EMBL" id="CM055743">
    <property type="protein sequence ID" value="KAJ7999382.1"/>
    <property type="molecule type" value="Genomic_DNA"/>
</dbReference>
<evidence type="ECO:0000313" key="1">
    <source>
        <dbReference type="EMBL" id="KAJ7999382.1"/>
    </source>
</evidence>
<organism evidence="1 2">
    <name type="scientific">Dallia pectoralis</name>
    <name type="common">Alaska blackfish</name>
    <dbReference type="NCBI Taxonomy" id="75939"/>
    <lineage>
        <taxon>Eukaryota</taxon>
        <taxon>Metazoa</taxon>
        <taxon>Chordata</taxon>
        <taxon>Craniata</taxon>
        <taxon>Vertebrata</taxon>
        <taxon>Euteleostomi</taxon>
        <taxon>Actinopterygii</taxon>
        <taxon>Neopterygii</taxon>
        <taxon>Teleostei</taxon>
        <taxon>Protacanthopterygii</taxon>
        <taxon>Esociformes</taxon>
        <taxon>Umbridae</taxon>
        <taxon>Dallia</taxon>
    </lineage>
</organism>
<evidence type="ECO:0000313" key="2">
    <source>
        <dbReference type="Proteomes" id="UP001157502"/>
    </source>
</evidence>